<sequence length="74" mass="8024">MAHEHASGLQSLETLRQDIRADARETAAQITEAPGPQHEFPHHGKSPAFTDEVEGMSRRAGVLILTPAPLLRSS</sequence>
<evidence type="ECO:0000313" key="2">
    <source>
        <dbReference type="EMBL" id="GEO15499.1"/>
    </source>
</evidence>
<dbReference type="Proteomes" id="UP000321085">
    <property type="component" value="Unassembled WGS sequence"/>
</dbReference>
<comment type="caution">
    <text evidence="2">The sequence shown here is derived from an EMBL/GenBank/DDBJ whole genome shotgun (WGS) entry which is preliminary data.</text>
</comment>
<protein>
    <submittedName>
        <fullName evidence="2">Uncharacterized protein</fullName>
    </submittedName>
</protein>
<gene>
    <name evidence="2" type="ORF">MAE02_31950</name>
</gene>
<reference evidence="2 3" key="1">
    <citation type="submission" date="2019-07" db="EMBL/GenBank/DDBJ databases">
        <title>Whole genome shotgun sequence of Microvirga aerophila NBRC 106136.</title>
        <authorList>
            <person name="Hosoyama A."/>
            <person name="Uohara A."/>
            <person name="Ohji S."/>
            <person name="Ichikawa N."/>
        </authorList>
    </citation>
    <scope>NUCLEOTIDE SEQUENCE [LARGE SCALE GENOMIC DNA]</scope>
    <source>
        <strain evidence="2 3">NBRC 106136</strain>
    </source>
</reference>
<evidence type="ECO:0000313" key="3">
    <source>
        <dbReference type="Proteomes" id="UP000321085"/>
    </source>
</evidence>
<organism evidence="2 3">
    <name type="scientific">Microvirga aerophila</name>
    <dbReference type="NCBI Taxonomy" id="670291"/>
    <lineage>
        <taxon>Bacteria</taxon>
        <taxon>Pseudomonadati</taxon>
        <taxon>Pseudomonadota</taxon>
        <taxon>Alphaproteobacteria</taxon>
        <taxon>Hyphomicrobiales</taxon>
        <taxon>Methylobacteriaceae</taxon>
        <taxon>Microvirga</taxon>
    </lineage>
</organism>
<evidence type="ECO:0000256" key="1">
    <source>
        <dbReference type="SAM" id="MobiDB-lite"/>
    </source>
</evidence>
<dbReference type="EMBL" id="BJYU01000042">
    <property type="protein sequence ID" value="GEO15499.1"/>
    <property type="molecule type" value="Genomic_DNA"/>
</dbReference>
<dbReference type="AlphaFoldDB" id="A0A512BU35"/>
<name>A0A512BU35_9HYPH</name>
<feature type="region of interest" description="Disordered" evidence="1">
    <location>
        <begin position="25"/>
        <end position="54"/>
    </location>
</feature>
<proteinExistence type="predicted"/>
<accession>A0A512BU35</accession>
<keyword evidence="3" id="KW-1185">Reference proteome</keyword>